<dbReference type="SMART" id="SM00089">
    <property type="entry name" value="PKD"/>
    <property type="match status" value="4"/>
</dbReference>
<evidence type="ECO:0000256" key="5">
    <source>
        <dbReference type="ARBA" id="ARBA00023295"/>
    </source>
</evidence>
<dbReference type="InterPro" id="IPR026444">
    <property type="entry name" value="Secre_tail"/>
</dbReference>
<reference evidence="10 11" key="1">
    <citation type="submission" date="2018-12" db="EMBL/GenBank/DDBJ databases">
        <title>Flammeovirga pectinis sp. nov., isolated from the gut of the Korean scallop, Patinopecten yessoensis.</title>
        <authorList>
            <person name="Bae J.-W."/>
            <person name="Jeong Y.-S."/>
            <person name="Kang W."/>
        </authorList>
    </citation>
    <scope>NUCLEOTIDE SEQUENCE [LARGE SCALE GENOMIC DNA]</scope>
    <source>
        <strain evidence="10 11">L12M1</strain>
    </source>
</reference>
<comment type="similarity">
    <text evidence="1">Belongs to the glycosyl hydrolase 18 family. Chitinase class II subfamily.</text>
</comment>
<dbReference type="AlphaFoldDB" id="A0A3Q9FMA6"/>
<accession>A0A3Q9FMA6</accession>
<dbReference type="CDD" id="cd02871">
    <property type="entry name" value="GH18_chitinase_D-like"/>
    <property type="match status" value="1"/>
</dbReference>
<dbReference type="Pfam" id="PF17957">
    <property type="entry name" value="Big_7"/>
    <property type="match status" value="1"/>
</dbReference>
<proteinExistence type="inferred from homology"/>
<evidence type="ECO:0000256" key="6">
    <source>
        <dbReference type="RuleBase" id="RU000489"/>
    </source>
</evidence>
<evidence type="ECO:0000256" key="7">
    <source>
        <dbReference type="SAM" id="MobiDB-lite"/>
    </source>
</evidence>
<keyword evidence="5 6" id="KW-0326">Glycosidase</keyword>
<evidence type="ECO:0000256" key="8">
    <source>
        <dbReference type="SAM" id="SignalP"/>
    </source>
</evidence>
<name>A0A3Q9FMA6_9BACT</name>
<dbReference type="RefSeq" id="WP_126612042.1">
    <property type="nucleotide sequence ID" value="NZ_CP034562.1"/>
</dbReference>
<dbReference type="SUPFAM" id="SSF51055">
    <property type="entry name" value="Carbohydrate binding domain"/>
    <property type="match status" value="1"/>
</dbReference>
<dbReference type="NCBIfam" id="TIGR04183">
    <property type="entry name" value="Por_Secre_tail"/>
    <property type="match status" value="1"/>
</dbReference>
<dbReference type="InterPro" id="IPR035986">
    <property type="entry name" value="PKD_dom_sf"/>
</dbReference>
<dbReference type="GO" id="GO:0008843">
    <property type="term" value="F:endochitinase activity"/>
    <property type="evidence" value="ECO:0007669"/>
    <property type="project" value="UniProtKB-EC"/>
</dbReference>
<dbReference type="Gene3D" id="2.10.10.20">
    <property type="entry name" value="Carbohydrate-binding module superfamily 5/12"/>
    <property type="match status" value="1"/>
</dbReference>
<evidence type="ECO:0000256" key="3">
    <source>
        <dbReference type="ARBA" id="ARBA00022801"/>
    </source>
</evidence>
<dbReference type="Pfam" id="PF02839">
    <property type="entry name" value="CBM_5_12"/>
    <property type="match status" value="1"/>
</dbReference>
<dbReference type="InterPro" id="IPR003610">
    <property type="entry name" value="CBM5/12"/>
</dbReference>
<evidence type="ECO:0000259" key="9">
    <source>
        <dbReference type="PROSITE" id="PS51910"/>
    </source>
</evidence>
<dbReference type="OrthoDB" id="9775889at2"/>
<dbReference type="GO" id="GO:0005975">
    <property type="term" value="P:carbohydrate metabolic process"/>
    <property type="evidence" value="ECO:0007669"/>
    <property type="project" value="InterPro"/>
</dbReference>
<keyword evidence="4" id="KW-0119">Carbohydrate metabolism</keyword>
<dbReference type="Gene3D" id="3.20.20.80">
    <property type="entry name" value="Glycosidases"/>
    <property type="match status" value="1"/>
</dbReference>
<dbReference type="CDD" id="cd12215">
    <property type="entry name" value="ChiC_BD"/>
    <property type="match status" value="1"/>
</dbReference>
<dbReference type="SUPFAM" id="SSF49299">
    <property type="entry name" value="PKD domain"/>
    <property type="match status" value="1"/>
</dbReference>
<dbReference type="InterPro" id="IPR001223">
    <property type="entry name" value="Glyco_hydro18_cat"/>
</dbReference>
<evidence type="ECO:0000256" key="1">
    <source>
        <dbReference type="ARBA" id="ARBA00009121"/>
    </source>
</evidence>
<dbReference type="InterPro" id="IPR022409">
    <property type="entry name" value="PKD/Chitinase_dom"/>
</dbReference>
<dbReference type="Gene3D" id="2.60.40.10">
    <property type="entry name" value="Immunoglobulins"/>
    <property type="match status" value="4"/>
</dbReference>
<dbReference type="PANTHER" id="PTHR45708:SF49">
    <property type="entry name" value="ENDOCHITINASE"/>
    <property type="match status" value="1"/>
</dbReference>
<evidence type="ECO:0000256" key="4">
    <source>
        <dbReference type="ARBA" id="ARBA00023277"/>
    </source>
</evidence>
<dbReference type="InterPro" id="IPR036573">
    <property type="entry name" value="CBM_sf_5/12"/>
</dbReference>
<dbReference type="SMART" id="SM00636">
    <property type="entry name" value="Glyco_18"/>
    <property type="match status" value="1"/>
</dbReference>
<dbReference type="InterPro" id="IPR011583">
    <property type="entry name" value="Chitinase_II/V-like_cat"/>
</dbReference>
<gene>
    <name evidence="10" type="ORF">EI427_04420</name>
</gene>
<dbReference type="GO" id="GO:0005576">
    <property type="term" value="C:extracellular region"/>
    <property type="evidence" value="ECO:0007669"/>
    <property type="project" value="InterPro"/>
</dbReference>
<dbReference type="GO" id="GO:0030246">
    <property type="term" value="F:carbohydrate binding"/>
    <property type="evidence" value="ECO:0007669"/>
    <property type="project" value="InterPro"/>
</dbReference>
<dbReference type="KEGG" id="fll:EI427_04420"/>
<dbReference type="PANTHER" id="PTHR45708">
    <property type="entry name" value="ENDOCHITINASE"/>
    <property type="match status" value="1"/>
</dbReference>
<sequence length="948" mass="102572">MKIVQLLPLLLCVYLLSVSNTQALEYTSTSYATSSCDGIPEWNSTTTYGTNGTKVTYNGILYRNKWWTKGENPETQWGPWEALGECDANLSPTVSFTAPENNASYILEETGAITISIVASDDDGTVENTTIEVDGNSFTSTTANWTPTSAGNFTITATATDDKGATSSSSRSITITSNEPIPPTVQVTSPSNNEVIQQTSLQVVNIITTSSDTDGTIESILIEVDGKSFTSTTANWTPSAFGTFEITVTVMDNDGLTATTTSSVTIEEKVDSGCSSPEYGPYPNVYNSTDVVVHNGDLYEAQVDNLYNVIPGEADHFWKALGPCVDTNTAPSISTVNTTVIGLIPQTLTATIIDAEGDNITASFSVDGNTLEAVGVNDIYTTSWTPSTYGTYTVSIQAVDDKGKVNSSDYLLTVEEPTGPQNPVITSFTPANGTTIKQASLSAVEIVVNASDIDGTVVSTLIEVGGVSFSSNTANWTPTSFGNYTITATVTDNEGLETSATSSISIIENLAFTDKVLVGYWHNWNLSSCPYIRLKDVDDRYNVVCIAFAEPKIRDVDNTMIFDPVDIYNFQNEPTDKSRQEFKDDVALLQSQGKKVILSLGGANGVVHLDNDEEQQKFVNSMITLCETYGFDGVDIDLEGSSLTLNAGDTDFTNPTTPRILNFIQGMKEIKAHFGPSFLLTSAPETAYVQGGQTAYGGAWGGYLPILHSLREQLDYVHVQLYNTGSLGALDGKAYTQGSADFIVAMTEMLLQGFETKSTAGFFPAFRENQVALGLPANRPAAPAGGYTTPTEVQKALNYLVNGIPFGGVYTLINSNGYPDLRGMMTWSINWDKTTAYEYAESYDTFFNGSNARLIGIDLEEELKSEIGQVYPNPFENSFNISISLKVDEDVDAYIYNTNGTLIGKHHNTALINGQQKFTVPTQQLTSGIYLIKVHTNSEQKVFRVIKK</sequence>
<dbReference type="Proteomes" id="UP000267268">
    <property type="component" value="Chromosome 1"/>
</dbReference>
<dbReference type="GO" id="GO:0008061">
    <property type="term" value="F:chitin binding"/>
    <property type="evidence" value="ECO:0007669"/>
    <property type="project" value="InterPro"/>
</dbReference>
<feature type="domain" description="GH18" evidence="9">
    <location>
        <begin position="515"/>
        <end position="850"/>
    </location>
</feature>
<feature type="compositionally biased region" description="Low complexity" evidence="7">
    <location>
        <begin position="166"/>
        <end position="177"/>
    </location>
</feature>
<dbReference type="EC" id="3.2.1.14" evidence="2"/>
<dbReference type="Pfam" id="PF18962">
    <property type="entry name" value="Por_Secre_tail"/>
    <property type="match status" value="1"/>
</dbReference>
<dbReference type="EMBL" id="CP034562">
    <property type="protein sequence ID" value="AZQ61498.1"/>
    <property type="molecule type" value="Genomic_DNA"/>
</dbReference>
<feature type="signal peptide" evidence="8">
    <location>
        <begin position="1"/>
        <end position="23"/>
    </location>
</feature>
<dbReference type="InterPro" id="IPR013783">
    <property type="entry name" value="Ig-like_fold"/>
</dbReference>
<evidence type="ECO:0000256" key="2">
    <source>
        <dbReference type="ARBA" id="ARBA00012729"/>
    </source>
</evidence>
<dbReference type="PROSITE" id="PS51910">
    <property type="entry name" value="GH18_2"/>
    <property type="match status" value="1"/>
</dbReference>
<dbReference type="InterPro" id="IPR001579">
    <property type="entry name" value="Glyco_hydro_18_chit_AS"/>
</dbReference>
<dbReference type="SMART" id="SM00495">
    <property type="entry name" value="ChtBD3"/>
    <property type="match status" value="2"/>
</dbReference>
<dbReference type="InterPro" id="IPR050542">
    <property type="entry name" value="Glycosyl_Hydrlase18_Chitinase"/>
</dbReference>
<keyword evidence="8" id="KW-0732">Signal</keyword>
<feature type="region of interest" description="Disordered" evidence="7">
    <location>
        <begin position="161"/>
        <end position="182"/>
    </location>
</feature>
<keyword evidence="3 6" id="KW-0378">Hydrolase</keyword>
<evidence type="ECO:0000313" key="10">
    <source>
        <dbReference type="EMBL" id="AZQ61498.1"/>
    </source>
</evidence>
<dbReference type="InterPro" id="IPR017853">
    <property type="entry name" value="GH"/>
</dbReference>
<feature type="chain" id="PRO_5018717539" description="chitinase" evidence="8">
    <location>
        <begin position="24"/>
        <end position="948"/>
    </location>
</feature>
<keyword evidence="11" id="KW-1185">Reference proteome</keyword>
<protein>
    <recommendedName>
        <fullName evidence="2">chitinase</fullName>
        <ecNumber evidence="2">3.2.1.14</ecNumber>
    </recommendedName>
</protein>
<dbReference type="Pfam" id="PF00704">
    <property type="entry name" value="Glyco_hydro_18"/>
    <property type="match status" value="1"/>
</dbReference>
<organism evidence="10 11">
    <name type="scientific">Flammeovirga pectinis</name>
    <dbReference type="NCBI Taxonomy" id="2494373"/>
    <lineage>
        <taxon>Bacteria</taxon>
        <taxon>Pseudomonadati</taxon>
        <taxon>Bacteroidota</taxon>
        <taxon>Cytophagia</taxon>
        <taxon>Cytophagales</taxon>
        <taxon>Flammeovirgaceae</taxon>
        <taxon>Flammeovirga</taxon>
    </lineage>
</organism>
<dbReference type="PROSITE" id="PS01095">
    <property type="entry name" value="GH18_1"/>
    <property type="match status" value="1"/>
</dbReference>
<evidence type="ECO:0000313" key="11">
    <source>
        <dbReference type="Proteomes" id="UP000267268"/>
    </source>
</evidence>
<dbReference type="SUPFAM" id="SSF51445">
    <property type="entry name" value="(Trans)glycosidases"/>
    <property type="match status" value="1"/>
</dbReference>